<dbReference type="OrthoDB" id="2163491at2759"/>
<sequence>MDVQNVPVHADTASKPRLPSKPCIWAKSRQEICETLDHFRSYHSGVYSRKDIVKGYLLGAFSASRDIFCHGGKLIISHGGGKAESLLDSTTGRRLQSAQDQTASDKSVRALLKTYKEKRPLVLLADDKYALFPYDLSASGYTYVVLGVYWISHAWAEYQPAGESSRIVRWKFAFQWCEGQGIPWWMDPQELEKTPQPSRCPSEGVASLDCSTKAKESDFECKQCLQRSPFVYKQNRMCLNPTCTEFWVSDGKEPQELAYREEFLKLLPQAFENLPRVKPTIARQPAGQLAAPNRCRGWHCARCGRLSSRYKWECWECVSCQDRHVINARIRMANEFWNQRLPSEFLHSRINRNSGIFTHRPQPIDLGKGRGFTNRLTFVLPNYWGKIHLILGTPLSNGEANMIFEDYQRQAFSGELKLRRYPLKTHRVRGTLLTNYFSQNSGEPYQYVGGTDNTVPFTEAPACVRKALDLIKERAYLGLQLDEPFNFNEVLSAAYLERQKMSFHSDSEKGLGPIVASLSLGSAALMHFRSHISPEFPKQKQLVMSLILRHGDVLIMEGHDVQIHYEHTVIPFNFRIAATARYIDSTLI</sequence>
<evidence type="ECO:0000313" key="4">
    <source>
        <dbReference type="Proteomes" id="UP000053989"/>
    </source>
</evidence>
<dbReference type="EMBL" id="KN822006">
    <property type="protein sequence ID" value="KIM69772.1"/>
    <property type="molecule type" value="Genomic_DNA"/>
</dbReference>
<dbReference type="GO" id="GO:0008198">
    <property type="term" value="F:ferrous iron binding"/>
    <property type="evidence" value="ECO:0007669"/>
    <property type="project" value="TreeGrafter"/>
</dbReference>
<feature type="binding site" evidence="1">
    <location>
        <position position="567"/>
    </location>
    <ligand>
        <name>2-oxoglutarate</name>
        <dbReference type="ChEBI" id="CHEBI:16810"/>
    </ligand>
</feature>
<reference evidence="3 4" key="1">
    <citation type="submission" date="2014-04" db="EMBL/GenBank/DDBJ databases">
        <authorList>
            <consortium name="DOE Joint Genome Institute"/>
            <person name="Kuo A."/>
            <person name="Kohler A."/>
            <person name="Nagy L.G."/>
            <person name="Floudas D."/>
            <person name="Copeland A."/>
            <person name="Barry K.W."/>
            <person name="Cichocki N."/>
            <person name="Veneault-Fourrey C."/>
            <person name="LaButti K."/>
            <person name="Lindquist E.A."/>
            <person name="Lipzen A."/>
            <person name="Lundell T."/>
            <person name="Morin E."/>
            <person name="Murat C."/>
            <person name="Sun H."/>
            <person name="Tunlid A."/>
            <person name="Henrissat B."/>
            <person name="Grigoriev I.V."/>
            <person name="Hibbett D.S."/>
            <person name="Martin F."/>
            <person name="Nordberg H.P."/>
            <person name="Cantor M.N."/>
            <person name="Hua S.X."/>
        </authorList>
    </citation>
    <scope>NUCLEOTIDE SEQUENCE [LARGE SCALE GENOMIC DNA]</scope>
    <source>
        <strain evidence="3 4">Foug A</strain>
    </source>
</reference>
<organism evidence="3 4">
    <name type="scientific">Scleroderma citrinum Foug A</name>
    <dbReference type="NCBI Taxonomy" id="1036808"/>
    <lineage>
        <taxon>Eukaryota</taxon>
        <taxon>Fungi</taxon>
        <taxon>Dikarya</taxon>
        <taxon>Basidiomycota</taxon>
        <taxon>Agaricomycotina</taxon>
        <taxon>Agaricomycetes</taxon>
        <taxon>Agaricomycetidae</taxon>
        <taxon>Boletales</taxon>
        <taxon>Sclerodermatineae</taxon>
        <taxon>Sclerodermataceae</taxon>
        <taxon>Scleroderma</taxon>
    </lineage>
</organism>
<dbReference type="InParanoid" id="A0A0C3AXR4"/>
<dbReference type="HOGENOM" id="CLU_012627_2_0_1"/>
<dbReference type="Gene3D" id="2.60.120.590">
    <property type="entry name" value="Alpha-ketoglutarate-dependent dioxygenase AlkB-like"/>
    <property type="match status" value="1"/>
</dbReference>
<dbReference type="Pfam" id="PF13532">
    <property type="entry name" value="2OG-FeII_Oxy_2"/>
    <property type="match status" value="1"/>
</dbReference>
<feature type="domain" description="Alpha-ketoglutarate-dependent dioxygenase AlkB-like" evidence="2">
    <location>
        <begin position="395"/>
        <end position="571"/>
    </location>
</feature>
<dbReference type="AlphaFoldDB" id="A0A0C3AXR4"/>
<dbReference type="SUPFAM" id="SSF51197">
    <property type="entry name" value="Clavaminate synthase-like"/>
    <property type="match status" value="1"/>
</dbReference>
<dbReference type="InterPro" id="IPR037151">
    <property type="entry name" value="AlkB-like_sf"/>
</dbReference>
<evidence type="ECO:0000256" key="1">
    <source>
        <dbReference type="PIRSR" id="PIRSR632852-1"/>
    </source>
</evidence>
<accession>A0A0C3AXR4</accession>
<protein>
    <recommendedName>
        <fullName evidence="2">Alpha-ketoglutarate-dependent dioxygenase AlkB-like domain-containing protein</fullName>
    </recommendedName>
</protein>
<dbReference type="InterPro" id="IPR032852">
    <property type="entry name" value="ALKBH2"/>
</dbReference>
<feature type="binding site" evidence="1">
    <location>
        <position position="504"/>
    </location>
    <ligand>
        <name>2-oxoglutarate</name>
        <dbReference type="ChEBI" id="CHEBI:16810"/>
    </ligand>
</feature>
<dbReference type="PANTHER" id="PTHR31573">
    <property type="entry name" value="ALPHA-KETOGLUTARATE-DEPENDENT DIOXYGENASE ALKB HOMOLOG 2"/>
    <property type="match status" value="1"/>
</dbReference>
<feature type="binding site" evidence="1">
    <location>
        <position position="495"/>
    </location>
    <ligand>
        <name>2-oxoglutarate</name>
        <dbReference type="ChEBI" id="CHEBI:16810"/>
    </ligand>
</feature>
<dbReference type="GO" id="GO:0035516">
    <property type="term" value="F:broad specificity oxidative DNA demethylase activity"/>
    <property type="evidence" value="ECO:0007669"/>
    <property type="project" value="TreeGrafter"/>
</dbReference>
<dbReference type="STRING" id="1036808.A0A0C3AXR4"/>
<gene>
    <name evidence="3" type="ORF">SCLCIDRAFT_103443</name>
</gene>
<dbReference type="Proteomes" id="UP000053989">
    <property type="component" value="Unassembled WGS sequence"/>
</dbReference>
<dbReference type="GO" id="GO:0006307">
    <property type="term" value="P:DNA alkylation repair"/>
    <property type="evidence" value="ECO:0007669"/>
    <property type="project" value="TreeGrafter"/>
</dbReference>
<dbReference type="InterPro" id="IPR027450">
    <property type="entry name" value="AlkB-like"/>
</dbReference>
<dbReference type="PANTHER" id="PTHR31573:SF4">
    <property type="entry name" value="FE2OG DIOXYGENASE DOMAIN-CONTAINING PROTEIN"/>
    <property type="match status" value="1"/>
</dbReference>
<keyword evidence="4" id="KW-1185">Reference proteome</keyword>
<evidence type="ECO:0000259" key="2">
    <source>
        <dbReference type="Pfam" id="PF13532"/>
    </source>
</evidence>
<name>A0A0C3AXR4_9AGAM</name>
<proteinExistence type="predicted"/>
<evidence type="ECO:0000313" key="3">
    <source>
        <dbReference type="EMBL" id="KIM69772.1"/>
    </source>
</evidence>
<dbReference type="GO" id="GO:0051747">
    <property type="term" value="F:cytosine C-5 DNA demethylase activity"/>
    <property type="evidence" value="ECO:0007669"/>
    <property type="project" value="TreeGrafter"/>
</dbReference>
<reference evidence="4" key="2">
    <citation type="submission" date="2015-01" db="EMBL/GenBank/DDBJ databases">
        <title>Evolutionary Origins and Diversification of the Mycorrhizal Mutualists.</title>
        <authorList>
            <consortium name="DOE Joint Genome Institute"/>
            <consortium name="Mycorrhizal Genomics Consortium"/>
            <person name="Kohler A."/>
            <person name="Kuo A."/>
            <person name="Nagy L.G."/>
            <person name="Floudas D."/>
            <person name="Copeland A."/>
            <person name="Barry K.W."/>
            <person name="Cichocki N."/>
            <person name="Veneault-Fourrey C."/>
            <person name="LaButti K."/>
            <person name="Lindquist E.A."/>
            <person name="Lipzen A."/>
            <person name="Lundell T."/>
            <person name="Morin E."/>
            <person name="Murat C."/>
            <person name="Riley R."/>
            <person name="Ohm R."/>
            <person name="Sun H."/>
            <person name="Tunlid A."/>
            <person name="Henrissat B."/>
            <person name="Grigoriev I.V."/>
            <person name="Hibbett D.S."/>
            <person name="Martin F."/>
        </authorList>
    </citation>
    <scope>NUCLEOTIDE SEQUENCE [LARGE SCALE GENOMIC DNA]</scope>
    <source>
        <strain evidence="4">Foug A</strain>
    </source>
</reference>